<evidence type="ECO:0000313" key="2">
    <source>
        <dbReference type="Proteomes" id="UP001215280"/>
    </source>
</evidence>
<accession>A0AAD7HNN0</accession>
<sequence>MHINKIPDELLAKIMRMHAGVFRDSLIVFEHSRKTVCCVSSWWRAVGLADAVLWAHLRIQPLESYLYPTDPLLVEKCIRRSHDVVSTRAAPQLPLLTHFAFEGPSPATIRLMATVLLPTLRTILLIFDDESDELFEPVVTAWAPLFSGITVAILRFYTGDVHDIGYVLHAMPRLLFLDLDGNSDVPHAFYDIALHWKRCLVDVNVVRLHQWLKKDSVDAILLDRNRTFGSAHLHLILPQSAAKNCFIVDHRRQGMRIKSTIHSFEVDYWEFVPR</sequence>
<organism evidence="1 2">
    <name type="scientific">Mycena maculata</name>
    <dbReference type="NCBI Taxonomy" id="230809"/>
    <lineage>
        <taxon>Eukaryota</taxon>
        <taxon>Fungi</taxon>
        <taxon>Dikarya</taxon>
        <taxon>Basidiomycota</taxon>
        <taxon>Agaricomycotina</taxon>
        <taxon>Agaricomycetes</taxon>
        <taxon>Agaricomycetidae</taxon>
        <taxon>Agaricales</taxon>
        <taxon>Marasmiineae</taxon>
        <taxon>Mycenaceae</taxon>
        <taxon>Mycena</taxon>
    </lineage>
</organism>
<dbReference type="Proteomes" id="UP001215280">
    <property type="component" value="Unassembled WGS sequence"/>
</dbReference>
<evidence type="ECO:0008006" key="3">
    <source>
        <dbReference type="Google" id="ProtNLM"/>
    </source>
</evidence>
<name>A0AAD7HNN0_9AGAR</name>
<proteinExistence type="predicted"/>
<evidence type="ECO:0000313" key="1">
    <source>
        <dbReference type="EMBL" id="KAJ7723936.1"/>
    </source>
</evidence>
<dbReference type="EMBL" id="JARJLG010000242">
    <property type="protein sequence ID" value="KAJ7723936.1"/>
    <property type="molecule type" value="Genomic_DNA"/>
</dbReference>
<reference evidence="1" key="1">
    <citation type="submission" date="2023-03" db="EMBL/GenBank/DDBJ databases">
        <title>Massive genome expansion in bonnet fungi (Mycena s.s.) driven by repeated elements and novel gene families across ecological guilds.</title>
        <authorList>
            <consortium name="Lawrence Berkeley National Laboratory"/>
            <person name="Harder C.B."/>
            <person name="Miyauchi S."/>
            <person name="Viragh M."/>
            <person name="Kuo A."/>
            <person name="Thoen E."/>
            <person name="Andreopoulos B."/>
            <person name="Lu D."/>
            <person name="Skrede I."/>
            <person name="Drula E."/>
            <person name="Henrissat B."/>
            <person name="Morin E."/>
            <person name="Kohler A."/>
            <person name="Barry K."/>
            <person name="LaButti K."/>
            <person name="Morin E."/>
            <person name="Salamov A."/>
            <person name="Lipzen A."/>
            <person name="Mereny Z."/>
            <person name="Hegedus B."/>
            <person name="Baldrian P."/>
            <person name="Stursova M."/>
            <person name="Weitz H."/>
            <person name="Taylor A."/>
            <person name="Grigoriev I.V."/>
            <person name="Nagy L.G."/>
            <person name="Martin F."/>
            <person name="Kauserud H."/>
        </authorList>
    </citation>
    <scope>NUCLEOTIDE SEQUENCE</scope>
    <source>
        <strain evidence="1">CBHHK188m</strain>
    </source>
</reference>
<gene>
    <name evidence="1" type="ORF">DFH07DRAFT_971359</name>
</gene>
<keyword evidence="2" id="KW-1185">Reference proteome</keyword>
<protein>
    <recommendedName>
        <fullName evidence="3">F-box domain-containing protein</fullName>
    </recommendedName>
</protein>
<comment type="caution">
    <text evidence="1">The sequence shown here is derived from an EMBL/GenBank/DDBJ whole genome shotgun (WGS) entry which is preliminary data.</text>
</comment>
<dbReference type="AlphaFoldDB" id="A0AAD7HNN0"/>